<evidence type="ECO:0000313" key="2">
    <source>
        <dbReference type="EMBL" id="TQE96448.1"/>
    </source>
</evidence>
<evidence type="ECO:0000259" key="1">
    <source>
        <dbReference type="PROSITE" id="PS50995"/>
    </source>
</evidence>
<dbReference type="FunCoup" id="A0A540VI52">
    <property type="interactions" value="48"/>
</dbReference>
<feature type="domain" description="HTH marR-type" evidence="1">
    <location>
        <begin position="1"/>
        <end position="144"/>
    </location>
</feature>
<dbReference type="PANTHER" id="PTHR33164:SF106">
    <property type="entry name" value="TRANSCRIPTIONAL REGULATORY PROTEIN"/>
    <property type="match status" value="1"/>
</dbReference>
<sequence>MSRKTRSVQPVLATEIGRRFSTAVVLYHSAVAECFGLSATDWKCGEILSRMGPMNPTQLAALTGMSTAAVTLVIDRLEQAGFARRERDPNDRRKVLVYPTATPEIEQKIEEVFRELTEKMEALMARYSPQQLQAIVDFIQQATQIMESETARLRGEAAKKA</sequence>
<dbReference type="InParanoid" id="A0A540VI52"/>
<dbReference type="Gene3D" id="1.10.10.10">
    <property type="entry name" value="Winged helix-like DNA-binding domain superfamily/Winged helix DNA-binding domain"/>
    <property type="match status" value="1"/>
</dbReference>
<dbReference type="Proteomes" id="UP000317371">
    <property type="component" value="Unassembled WGS sequence"/>
</dbReference>
<dbReference type="GO" id="GO:0003700">
    <property type="term" value="F:DNA-binding transcription factor activity"/>
    <property type="evidence" value="ECO:0007669"/>
    <property type="project" value="InterPro"/>
</dbReference>
<gene>
    <name evidence="2" type="ORF">FKZ61_08145</name>
</gene>
<dbReference type="CDD" id="cd00090">
    <property type="entry name" value="HTH_ARSR"/>
    <property type="match status" value="1"/>
</dbReference>
<proteinExistence type="predicted"/>
<dbReference type="InterPro" id="IPR036390">
    <property type="entry name" value="WH_DNA-bd_sf"/>
</dbReference>
<dbReference type="AlphaFoldDB" id="A0A540VI52"/>
<dbReference type="PANTHER" id="PTHR33164">
    <property type="entry name" value="TRANSCRIPTIONAL REGULATOR, MARR FAMILY"/>
    <property type="match status" value="1"/>
</dbReference>
<dbReference type="InterPro" id="IPR011991">
    <property type="entry name" value="ArsR-like_HTH"/>
</dbReference>
<comment type="caution">
    <text evidence="2">The sequence shown here is derived from an EMBL/GenBank/DDBJ whole genome shotgun (WGS) entry which is preliminary data.</text>
</comment>
<dbReference type="GO" id="GO:0006950">
    <property type="term" value="P:response to stress"/>
    <property type="evidence" value="ECO:0007669"/>
    <property type="project" value="TreeGrafter"/>
</dbReference>
<dbReference type="OrthoDB" id="162531at2"/>
<dbReference type="Pfam" id="PF01047">
    <property type="entry name" value="MarR"/>
    <property type="match status" value="1"/>
</dbReference>
<organism evidence="2 3">
    <name type="scientific">Litorilinea aerophila</name>
    <dbReference type="NCBI Taxonomy" id="1204385"/>
    <lineage>
        <taxon>Bacteria</taxon>
        <taxon>Bacillati</taxon>
        <taxon>Chloroflexota</taxon>
        <taxon>Caldilineae</taxon>
        <taxon>Caldilineales</taxon>
        <taxon>Caldilineaceae</taxon>
        <taxon>Litorilinea</taxon>
    </lineage>
</organism>
<accession>A0A540VI52</accession>
<keyword evidence="3" id="KW-1185">Reference proteome</keyword>
<name>A0A540VI52_9CHLR</name>
<dbReference type="PROSITE" id="PS50995">
    <property type="entry name" value="HTH_MARR_2"/>
    <property type="match status" value="1"/>
</dbReference>
<dbReference type="SUPFAM" id="SSF46785">
    <property type="entry name" value="Winged helix' DNA-binding domain"/>
    <property type="match status" value="1"/>
</dbReference>
<evidence type="ECO:0000313" key="3">
    <source>
        <dbReference type="Proteomes" id="UP000317371"/>
    </source>
</evidence>
<protein>
    <submittedName>
        <fullName evidence="2">MarR family transcriptional regulator</fullName>
    </submittedName>
</protein>
<dbReference type="SMART" id="SM00347">
    <property type="entry name" value="HTH_MARR"/>
    <property type="match status" value="1"/>
</dbReference>
<dbReference type="RefSeq" id="WP_141609593.1">
    <property type="nucleotide sequence ID" value="NZ_VIGC02000008.1"/>
</dbReference>
<reference evidence="2 3" key="1">
    <citation type="submission" date="2019-06" db="EMBL/GenBank/DDBJ databases">
        <title>Genome sequence of Litorilinea aerophila BAA-2444.</title>
        <authorList>
            <person name="Maclea K.S."/>
            <person name="Maurais E.G."/>
            <person name="Iannazzi L.C."/>
        </authorList>
    </citation>
    <scope>NUCLEOTIDE SEQUENCE [LARGE SCALE GENOMIC DNA]</scope>
    <source>
        <strain evidence="2 3">ATCC BAA-2444</strain>
    </source>
</reference>
<dbReference type="EMBL" id="VIGC01000008">
    <property type="protein sequence ID" value="TQE96448.1"/>
    <property type="molecule type" value="Genomic_DNA"/>
</dbReference>
<dbReference type="InterPro" id="IPR000835">
    <property type="entry name" value="HTH_MarR-typ"/>
</dbReference>
<dbReference type="InterPro" id="IPR039422">
    <property type="entry name" value="MarR/SlyA-like"/>
</dbReference>
<dbReference type="InterPro" id="IPR036388">
    <property type="entry name" value="WH-like_DNA-bd_sf"/>
</dbReference>